<protein>
    <submittedName>
        <fullName evidence="1">Uncharacterized protein</fullName>
    </submittedName>
</protein>
<name>A0A139N237_STRGN</name>
<reference evidence="1 2" key="1">
    <citation type="submission" date="2016-01" db="EMBL/GenBank/DDBJ databases">
        <title>Highly variable Streptococcus oralis are common among viridans streptococci isolated from primates.</title>
        <authorList>
            <person name="Denapaite D."/>
            <person name="Rieger M."/>
            <person name="Koendgen S."/>
            <person name="Brueckner R."/>
            <person name="Ochigava I."/>
            <person name="Kappeler P."/>
            <person name="Maetz-Rensing K."/>
            <person name="Leendertz F."/>
            <person name="Hakenbeck R."/>
        </authorList>
    </citation>
    <scope>NUCLEOTIDE SEQUENCE [LARGE SCALE GENOMIC DNA]</scope>
    <source>
        <strain evidence="1 2">DD07</strain>
    </source>
</reference>
<dbReference type="EMBL" id="LQRC01000227">
    <property type="protein sequence ID" value="KXT69877.1"/>
    <property type="molecule type" value="Genomic_DNA"/>
</dbReference>
<comment type="caution">
    <text evidence="1">The sequence shown here is derived from an EMBL/GenBank/DDBJ whole genome shotgun (WGS) entry which is preliminary data.</text>
</comment>
<organism evidence="1 2">
    <name type="scientific">Streptococcus gordonii</name>
    <dbReference type="NCBI Taxonomy" id="1302"/>
    <lineage>
        <taxon>Bacteria</taxon>
        <taxon>Bacillati</taxon>
        <taxon>Bacillota</taxon>
        <taxon>Bacilli</taxon>
        <taxon>Lactobacillales</taxon>
        <taxon>Streptococcaceae</taxon>
        <taxon>Streptococcus</taxon>
    </lineage>
</organism>
<accession>A0A139N237</accession>
<dbReference type="PATRIC" id="fig|1302.21.peg.1902"/>
<proteinExistence type="predicted"/>
<dbReference type="AlphaFoldDB" id="A0A139N237"/>
<evidence type="ECO:0000313" key="2">
    <source>
        <dbReference type="Proteomes" id="UP000070096"/>
    </source>
</evidence>
<dbReference type="Proteomes" id="UP000070096">
    <property type="component" value="Unassembled WGS sequence"/>
</dbReference>
<evidence type="ECO:0000313" key="1">
    <source>
        <dbReference type="EMBL" id="KXT69877.1"/>
    </source>
</evidence>
<sequence length="44" mass="5142">MEQQMNEKITFLNKYTLSSEKKVEFITDESTILNAQDEEIFPAS</sequence>
<gene>
    <name evidence="1" type="ORF">SGODD07_01718</name>
</gene>